<dbReference type="EMBL" id="SHTC01000005">
    <property type="protein sequence ID" value="TCF60175.1"/>
    <property type="molecule type" value="Genomic_DNA"/>
</dbReference>
<dbReference type="Proteomes" id="UP000292478">
    <property type="component" value="Unassembled WGS sequence"/>
</dbReference>
<accession>A0A4R0V984</accession>
<proteinExistence type="predicted"/>
<sequence length="102" mass="11395">MTSIITHEIEERYPYPDNGERPVTQTRLGACLASRKAYRAGATRNPTDREIDMAALAIYTGTSGMSVEEVLPLWPDMNPDAKVQYRRLARLAITAARTEALK</sequence>
<name>A0A4R0V984_BIFLL</name>
<reference evidence="1 2" key="1">
    <citation type="journal article" date="2018" name="Sci. Rep.">
        <title>Genomic diversity and distribution of Bifidobacterium longum subsp. longum across the human lifespan.</title>
        <authorList>
            <person name="Odamaki T."/>
            <person name="Bottacini F."/>
            <person name="Kato K."/>
            <person name="Mitsuyama E."/>
            <person name="Yoshida K."/>
            <person name="Horigome A."/>
            <person name="Xiao J.Z."/>
            <person name="van Sinderen D."/>
        </authorList>
    </citation>
    <scope>NUCLEOTIDE SEQUENCE [LARGE SCALE GENOMIC DNA]</scope>
    <source>
        <strain evidence="1 2">MCC10113</strain>
    </source>
</reference>
<dbReference type="AlphaFoldDB" id="A0A4R0V984"/>
<evidence type="ECO:0000313" key="1">
    <source>
        <dbReference type="EMBL" id="TCF60175.1"/>
    </source>
</evidence>
<protein>
    <submittedName>
        <fullName evidence="1">Uncharacterized protein</fullName>
    </submittedName>
</protein>
<dbReference type="RefSeq" id="WP_130082196.1">
    <property type="nucleotide sequence ID" value="NZ_BNGZ01000001.1"/>
</dbReference>
<gene>
    <name evidence="1" type="ORF">MCC10113_0262</name>
</gene>
<organism evidence="1 2">
    <name type="scientific">Bifidobacterium longum subsp. longum</name>
    <dbReference type="NCBI Taxonomy" id="1679"/>
    <lineage>
        <taxon>Bacteria</taxon>
        <taxon>Bacillati</taxon>
        <taxon>Actinomycetota</taxon>
        <taxon>Actinomycetes</taxon>
        <taxon>Bifidobacteriales</taxon>
        <taxon>Bifidobacteriaceae</taxon>
        <taxon>Bifidobacterium</taxon>
    </lineage>
</organism>
<comment type="caution">
    <text evidence="1">The sequence shown here is derived from an EMBL/GenBank/DDBJ whole genome shotgun (WGS) entry which is preliminary data.</text>
</comment>
<evidence type="ECO:0000313" key="2">
    <source>
        <dbReference type="Proteomes" id="UP000292478"/>
    </source>
</evidence>